<feature type="compositionally biased region" description="Polar residues" evidence="1">
    <location>
        <begin position="10"/>
        <end position="29"/>
    </location>
</feature>
<evidence type="ECO:0000313" key="2">
    <source>
        <dbReference type="EMBL" id="KAG0475572.1"/>
    </source>
</evidence>
<dbReference type="EMBL" id="JADCNM010000007">
    <property type="protein sequence ID" value="KAG0475572.1"/>
    <property type="molecule type" value="Genomic_DNA"/>
</dbReference>
<protein>
    <submittedName>
        <fullName evidence="2">Uncharacterized protein</fullName>
    </submittedName>
</protein>
<feature type="region of interest" description="Disordered" evidence="1">
    <location>
        <begin position="149"/>
        <end position="173"/>
    </location>
</feature>
<feature type="compositionally biased region" description="Low complexity" evidence="1">
    <location>
        <begin position="39"/>
        <end position="51"/>
    </location>
</feature>
<sequence length="173" mass="18429">MEGVGARLGRSSTRYGPTTVFSGPSNGSAAGTPDIGKDASAGAATPPSAGGEPLRRRFRYIPVFALEEQKQEGKADDESKQDDIEPPVQQSYGDGFDGNDDVQDIVMVEAQQCPLICPSQGVANSDQPPQRTTVLLQRQYRQRVAEANETNLDLSLGLKSHDGDHGTDSKPSV</sequence>
<comment type="caution">
    <text evidence="2">The sequence shown here is derived from an EMBL/GenBank/DDBJ whole genome shotgun (WGS) entry which is preliminary data.</text>
</comment>
<name>A0A835QXF4_VANPL</name>
<evidence type="ECO:0000256" key="1">
    <source>
        <dbReference type="SAM" id="MobiDB-lite"/>
    </source>
</evidence>
<dbReference type="PANTHER" id="PTHR34572:SF1">
    <property type="entry name" value="GOLGIN FAMILY A PROTEIN"/>
    <property type="match status" value="1"/>
</dbReference>
<feature type="compositionally biased region" description="Basic and acidic residues" evidence="1">
    <location>
        <begin position="67"/>
        <end position="83"/>
    </location>
</feature>
<feature type="compositionally biased region" description="Basic and acidic residues" evidence="1">
    <location>
        <begin position="159"/>
        <end position="173"/>
    </location>
</feature>
<dbReference type="Proteomes" id="UP000639772">
    <property type="component" value="Chromosome 7"/>
</dbReference>
<dbReference type="OrthoDB" id="2020529at2759"/>
<gene>
    <name evidence="2" type="ORF">HPP92_015258</name>
</gene>
<dbReference type="PANTHER" id="PTHR34572">
    <property type="entry name" value="GOLGIN FAMILY A PROTEIN"/>
    <property type="match status" value="1"/>
</dbReference>
<organism evidence="2 3">
    <name type="scientific">Vanilla planifolia</name>
    <name type="common">Vanilla</name>
    <dbReference type="NCBI Taxonomy" id="51239"/>
    <lineage>
        <taxon>Eukaryota</taxon>
        <taxon>Viridiplantae</taxon>
        <taxon>Streptophyta</taxon>
        <taxon>Embryophyta</taxon>
        <taxon>Tracheophyta</taxon>
        <taxon>Spermatophyta</taxon>
        <taxon>Magnoliopsida</taxon>
        <taxon>Liliopsida</taxon>
        <taxon>Asparagales</taxon>
        <taxon>Orchidaceae</taxon>
        <taxon>Vanilloideae</taxon>
        <taxon>Vanilleae</taxon>
        <taxon>Vanilla</taxon>
    </lineage>
</organism>
<evidence type="ECO:0000313" key="3">
    <source>
        <dbReference type="Proteomes" id="UP000639772"/>
    </source>
</evidence>
<proteinExistence type="predicted"/>
<feature type="region of interest" description="Disordered" evidence="1">
    <location>
        <begin position="1"/>
        <end position="101"/>
    </location>
</feature>
<accession>A0A835QXF4</accession>
<reference evidence="2 3" key="1">
    <citation type="journal article" date="2020" name="Nat. Food">
        <title>A phased Vanilla planifolia genome enables genetic improvement of flavour and production.</title>
        <authorList>
            <person name="Hasing T."/>
            <person name="Tang H."/>
            <person name="Brym M."/>
            <person name="Khazi F."/>
            <person name="Huang T."/>
            <person name="Chambers A.H."/>
        </authorList>
    </citation>
    <scope>NUCLEOTIDE SEQUENCE [LARGE SCALE GENOMIC DNA]</scope>
    <source>
        <tissue evidence="2">Leaf</tissue>
    </source>
</reference>
<dbReference type="AlphaFoldDB" id="A0A835QXF4"/>